<proteinExistence type="predicted"/>
<dbReference type="EMBL" id="WHWB01034209">
    <property type="protein sequence ID" value="KAJ7412728.1"/>
    <property type="molecule type" value="Genomic_DNA"/>
</dbReference>
<sequence>MCCRGGKLFFSTPAPAAGYCWGFLLNRCFSPRHGCSPGSYIWGSSLCSSLTTACTVTACLPRLGQLPRREKFAAAFQDMWQFPTFSFLSSFGTRDTEFIWELTLLPAGL</sequence>
<reference evidence="1" key="1">
    <citation type="submission" date="2019-10" db="EMBL/GenBank/DDBJ databases">
        <authorList>
            <person name="Soares A.E.R."/>
            <person name="Aleixo A."/>
            <person name="Schneider P."/>
            <person name="Miyaki C.Y."/>
            <person name="Schneider M.P."/>
            <person name="Mello C."/>
            <person name="Vasconcelos A.T.R."/>
        </authorList>
    </citation>
    <scope>NUCLEOTIDE SEQUENCE</scope>
    <source>
        <tissue evidence="1">Muscle</tissue>
    </source>
</reference>
<protein>
    <recommendedName>
        <fullName evidence="3">Secreted protein</fullName>
    </recommendedName>
</protein>
<comment type="caution">
    <text evidence="1">The sequence shown here is derived from an EMBL/GenBank/DDBJ whole genome shotgun (WGS) entry which is preliminary data.</text>
</comment>
<evidence type="ECO:0000313" key="2">
    <source>
        <dbReference type="Proteomes" id="UP001145742"/>
    </source>
</evidence>
<gene>
    <name evidence="1" type="ORF">WISP_94768</name>
</gene>
<keyword evidence="2" id="KW-1185">Reference proteome</keyword>
<evidence type="ECO:0008006" key="3">
    <source>
        <dbReference type="Google" id="ProtNLM"/>
    </source>
</evidence>
<name>A0ABQ9D6C9_9PASS</name>
<evidence type="ECO:0000313" key="1">
    <source>
        <dbReference type="EMBL" id="KAJ7412728.1"/>
    </source>
</evidence>
<organism evidence="1 2">
    <name type="scientific">Willisornis vidua</name>
    <name type="common">Xingu scale-backed antbird</name>
    <dbReference type="NCBI Taxonomy" id="1566151"/>
    <lineage>
        <taxon>Eukaryota</taxon>
        <taxon>Metazoa</taxon>
        <taxon>Chordata</taxon>
        <taxon>Craniata</taxon>
        <taxon>Vertebrata</taxon>
        <taxon>Euteleostomi</taxon>
        <taxon>Archelosauria</taxon>
        <taxon>Archosauria</taxon>
        <taxon>Dinosauria</taxon>
        <taxon>Saurischia</taxon>
        <taxon>Theropoda</taxon>
        <taxon>Coelurosauria</taxon>
        <taxon>Aves</taxon>
        <taxon>Neognathae</taxon>
        <taxon>Neoaves</taxon>
        <taxon>Telluraves</taxon>
        <taxon>Australaves</taxon>
        <taxon>Passeriformes</taxon>
        <taxon>Thamnophilidae</taxon>
        <taxon>Willisornis</taxon>
    </lineage>
</organism>
<dbReference type="Proteomes" id="UP001145742">
    <property type="component" value="Unassembled WGS sequence"/>
</dbReference>
<accession>A0ABQ9D6C9</accession>